<gene>
    <name evidence="1" type="ORF">OIU77_002580</name>
</gene>
<evidence type="ECO:0000313" key="2">
    <source>
        <dbReference type="Proteomes" id="UP001141253"/>
    </source>
</evidence>
<reference evidence="1" key="2">
    <citation type="journal article" date="2023" name="Int. J. Mol. Sci.">
        <title>De Novo Assembly and Annotation of 11 Diverse Shrub Willow (Salix) Genomes Reveals Novel Gene Organization in Sex-Linked Regions.</title>
        <authorList>
            <person name="Hyden B."/>
            <person name="Feng K."/>
            <person name="Yates T.B."/>
            <person name="Jawdy S."/>
            <person name="Cereghino C."/>
            <person name="Smart L.B."/>
            <person name="Muchero W."/>
        </authorList>
    </citation>
    <scope>NUCLEOTIDE SEQUENCE</scope>
    <source>
        <tissue evidence="1">Shoot tip</tissue>
    </source>
</reference>
<protein>
    <submittedName>
        <fullName evidence="1">Uncharacterized protein</fullName>
    </submittedName>
</protein>
<comment type="caution">
    <text evidence="1">The sequence shown here is derived from an EMBL/GenBank/DDBJ whole genome shotgun (WGS) entry which is preliminary data.</text>
</comment>
<organism evidence="1 2">
    <name type="scientific">Salix suchowensis</name>
    <dbReference type="NCBI Taxonomy" id="1278906"/>
    <lineage>
        <taxon>Eukaryota</taxon>
        <taxon>Viridiplantae</taxon>
        <taxon>Streptophyta</taxon>
        <taxon>Embryophyta</taxon>
        <taxon>Tracheophyta</taxon>
        <taxon>Spermatophyta</taxon>
        <taxon>Magnoliopsida</taxon>
        <taxon>eudicotyledons</taxon>
        <taxon>Gunneridae</taxon>
        <taxon>Pentapetalae</taxon>
        <taxon>rosids</taxon>
        <taxon>fabids</taxon>
        <taxon>Malpighiales</taxon>
        <taxon>Salicaceae</taxon>
        <taxon>Saliceae</taxon>
        <taxon>Salix</taxon>
    </lineage>
</organism>
<dbReference type="EMBL" id="JAPFFI010000014">
    <property type="protein sequence ID" value="KAJ6366033.1"/>
    <property type="molecule type" value="Genomic_DNA"/>
</dbReference>
<evidence type="ECO:0000313" key="1">
    <source>
        <dbReference type="EMBL" id="KAJ6366033.1"/>
    </source>
</evidence>
<reference evidence="1" key="1">
    <citation type="submission" date="2022-10" db="EMBL/GenBank/DDBJ databases">
        <authorList>
            <person name="Hyden B.L."/>
            <person name="Feng K."/>
            <person name="Yates T."/>
            <person name="Jawdy S."/>
            <person name="Smart L.B."/>
            <person name="Muchero W."/>
        </authorList>
    </citation>
    <scope>NUCLEOTIDE SEQUENCE</scope>
    <source>
        <tissue evidence="1">Shoot tip</tissue>
    </source>
</reference>
<name>A0ABQ9AYH0_9ROSI</name>
<sequence length="66" mass="7815">MMILERSEMIDPKASLKNIRSGRRRAFAQGLRACAATFLLWMPRHRRLNLRSSFDFDFESLIIIIF</sequence>
<accession>A0ABQ9AYH0</accession>
<dbReference type="Proteomes" id="UP001141253">
    <property type="component" value="Chromosome 7"/>
</dbReference>
<keyword evidence="2" id="KW-1185">Reference proteome</keyword>
<proteinExistence type="predicted"/>